<name>A0AAU8CJF0_9HYPH</name>
<evidence type="ECO:0000259" key="1">
    <source>
        <dbReference type="Pfam" id="PF13521"/>
    </source>
</evidence>
<dbReference type="InterPro" id="IPR027417">
    <property type="entry name" value="P-loop_NTPase"/>
</dbReference>
<dbReference type="Pfam" id="PF13521">
    <property type="entry name" value="AAA_28"/>
    <property type="match status" value="1"/>
</dbReference>
<gene>
    <name evidence="2" type="ORF">ABVK50_16785</name>
</gene>
<dbReference type="Gene3D" id="3.40.50.300">
    <property type="entry name" value="P-loop containing nucleotide triphosphate hydrolases"/>
    <property type="match status" value="1"/>
</dbReference>
<feature type="domain" description="NadR/Ttd14 AAA" evidence="1">
    <location>
        <begin position="9"/>
        <end position="172"/>
    </location>
</feature>
<dbReference type="RefSeq" id="WP_353645495.1">
    <property type="nucleotide sequence ID" value="NZ_CP159253.1"/>
</dbReference>
<reference evidence="2" key="1">
    <citation type="submission" date="2024-06" db="EMBL/GenBank/DDBJ databases">
        <title>Mesorhizobium karijinii sp. nov., a symbiont of the iconic Swainsona formosa from arid Australia.</title>
        <authorList>
            <person name="Hill Y.J."/>
            <person name="Watkin E.L.J."/>
            <person name="O'Hara G.W."/>
            <person name="Terpolilli J."/>
            <person name="Tye M.L."/>
            <person name="Kohlmeier M.G."/>
        </authorList>
    </citation>
    <scope>NUCLEOTIDE SEQUENCE</scope>
    <source>
        <strain evidence="2">WSM2240</strain>
    </source>
</reference>
<dbReference type="EMBL" id="CP159253">
    <property type="protein sequence ID" value="XCG46965.1"/>
    <property type="molecule type" value="Genomic_DNA"/>
</dbReference>
<dbReference type="AlphaFoldDB" id="A0AAU8CJF0"/>
<sequence>MPGDSDRFFVLTGGPGSGKTTLIEALKARGYATTEEAGRSIICEEMRDSGGGLPWADRSRFAELMFDWELRSYRDAERQDGPVVFDRGLPDTIGYLRLEGLEVPAWMEEEAWRLRYNKRALIAPPWREIFGNDKERRQSWSVAVRTYEIMVETYTEMDYELLEVPHAPVAERVEFVIRKIRRSEK</sequence>
<evidence type="ECO:0000313" key="2">
    <source>
        <dbReference type="EMBL" id="XCG46965.1"/>
    </source>
</evidence>
<dbReference type="SUPFAM" id="SSF52540">
    <property type="entry name" value="P-loop containing nucleoside triphosphate hydrolases"/>
    <property type="match status" value="1"/>
</dbReference>
<accession>A0AAU8CJF0</accession>
<proteinExistence type="predicted"/>
<dbReference type="InterPro" id="IPR038727">
    <property type="entry name" value="NadR/Ttd14_AAA_dom"/>
</dbReference>
<protein>
    <submittedName>
        <fullName evidence="2">AAA family ATPase</fullName>
    </submittedName>
</protein>
<organism evidence="2">
    <name type="scientific">Mesorhizobium sp. WSM2240</name>
    <dbReference type="NCBI Taxonomy" id="3228851"/>
    <lineage>
        <taxon>Bacteria</taxon>
        <taxon>Pseudomonadati</taxon>
        <taxon>Pseudomonadota</taxon>
        <taxon>Alphaproteobacteria</taxon>
        <taxon>Hyphomicrobiales</taxon>
        <taxon>Phyllobacteriaceae</taxon>
        <taxon>Mesorhizobium</taxon>
    </lineage>
</organism>